<accession>A0ABP6YAK5</accession>
<protein>
    <recommendedName>
        <fullName evidence="3">Secreted protein</fullName>
    </recommendedName>
</protein>
<dbReference type="Proteomes" id="UP001500630">
    <property type="component" value="Unassembled WGS sequence"/>
</dbReference>
<proteinExistence type="predicted"/>
<dbReference type="EMBL" id="BAABDQ010000018">
    <property type="protein sequence ID" value="GAA3579949.1"/>
    <property type="molecule type" value="Genomic_DNA"/>
</dbReference>
<gene>
    <name evidence="1" type="ORF">GCM10022419_071800</name>
</gene>
<evidence type="ECO:0008006" key="3">
    <source>
        <dbReference type="Google" id="ProtNLM"/>
    </source>
</evidence>
<evidence type="ECO:0000313" key="2">
    <source>
        <dbReference type="Proteomes" id="UP001500630"/>
    </source>
</evidence>
<reference evidence="2" key="1">
    <citation type="journal article" date="2019" name="Int. J. Syst. Evol. Microbiol.">
        <title>The Global Catalogue of Microorganisms (GCM) 10K type strain sequencing project: providing services to taxonomists for standard genome sequencing and annotation.</title>
        <authorList>
            <consortium name="The Broad Institute Genomics Platform"/>
            <consortium name="The Broad Institute Genome Sequencing Center for Infectious Disease"/>
            <person name="Wu L."/>
            <person name="Ma J."/>
        </authorList>
    </citation>
    <scope>NUCLEOTIDE SEQUENCE [LARGE SCALE GENOMIC DNA]</scope>
    <source>
        <strain evidence="2">JCM 17326</strain>
    </source>
</reference>
<name>A0ABP6YAK5_9ACTN</name>
<sequence length="98" mass="9883">MLFALTPVCVNPQRGQPGSTAGGLLTSAVVLSSAVAVSCDGDAAGSAGAAVPQLATASVRALMPAAKAVARRRRRQIDPPRLEATPTLTRSSTVACRL</sequence>
<comment type="caution">
    <text evidence="1">The sequence shown here is derived from an EMBL/GenBank/DDBJ whole genome shotgun (WGS) entry which is preliminary data.</text>
</comment>
<evidence type="ECO:0000313" key="1">
    <source>
        <dbReference type="EMBL" id="GAA3579949.1"/>
    </source>
</evidence>
<organism evidence="1 2">
    <name type="scientific">Nonomuraea rosea</name>
    <dbReference type="NCBI Taxonomy" id="638574"/>
    <lineage>
        <taxon>Bacteria</taxon>
        <taxon>Bacillati</taxon>
        <taxon>Actinomycetota</taxon>
        <taxon>Actinomycetes</taxon>
        <taxon>Streptosporangiales</taxon>
        <taxon>Streptosporangiaceae</taxon>
        <taxon>Nonomuraea</taxon>
    </lineage>
</organism>
<keyword evidence="2" id="KW-1185">Reference proteome</keyword>